<gene>
    <name evidence="2" type="primary">Vigan.06G254000</name>
    <name evidence="2" type="ORF">VIGAN_06254000</name>
</gene>
<dbReference type="AlphaFoldDB" id="A0A0S3SEK6"/>
<feature type="non-terminal residue" evidence="2">
    <location>
        <position position="1"/>
    </location>
</feature>
<keyword evidence="1" id="KW-1133">Transmembrane helix</keyword>
<evidence type="ECO:0000256" key="1">
    <source>
        <dbReference type="SAM" id="Phobius"/>
    </source>
</evidence>
<reference evidence="2 3" key="1">
    <citation type="journal article" date="2015" name="Sci. Rep.">
        <title>The power of single molecule real-time sequencing technology in the de novo assembly of a eukaryotic genome.</title>
        <authorList>
            <person name="Sakai H."/>
            <person name="Naito K."/>
            <person name="Ogiso-Tanaka E."/>
            <person name="Takahashi Y."/>
            <person name="Iseki K."/>
            <person name="Muto C."/>
            <person name="Satou K."/>
            <person name="Teruya K."/>
            <person name="Shiroma A."/>
            <person name="Shimoji M."/>
            <person name="Hirano T."/>
            <person name="Itoh T."/>
            <person name="Kaga A."/>
            <person name="Tomooka N."/>
        </authorList>
    </citation>
    <scope>NUCLEOTIDE SEQUENCE [LARGE SCALE GENOMIC DNA]</scope>
    <source>
        <strain evidence="3">cv. Shumari</strain>
    </source>
</reference>
<keyword evidence="3" id="KW-1185">Reference proteome</keyword>
<name>A0A0S3SEK6_PHAAN</name>
<evidence type="ECO:0000313" key="3">
    <source>
        <dbReference type="Proteomes" id="UP000291084"/>
    </source>
</evidence>
<dbReference type="EMBL" id="AP015039">
    <property type="protein sequence ID" value="BAT91227.1"/>
    <property type="molecule type" value="Genomic_DNA"/>
</dbReference>
<keyword evidence="1" id="KW-0812">Transmembrane</keyword>
<accession>A0A0S3SEK6</accession>
<keyword evidence="1" id="KW-0472">Membrane</keyword>
<evidence type="ECO:0000313" key="2">
    <source>
        <dbReference type="EMBL" id="BAT91227.1"/>
    </source>
</evidence>
<proteinExistence type="predicted"/>
<protein>
    <submittedName>
        <fullName evidence="2">Uncharacterized protein</fullName>
    </submittedName>
</protein>
<dbReference type="Proteomes" id="UP000291084">
    <property type="component" value="Chromosome 6"/>
</dbReference>
<feature type="transmembrane region" description="Helical" evidence="1">
    <location>
        <begin position="45"/>
        <end position="68"/>
    </location>
</feature>
<organism evidence="2 3">
    <name type="scientific">Vigna angularis var. angularis</name>
    <dbReference type="NCBI Taxonomy" id="157739"/>
    <lineage>
        <taxon>Eukaryota</taxon>
        <taxon>Viridiplantae</taxon>
        <taxon>Streptophyta</taxon>
        <taxon>Embryophyta</taxon>
        <taxon>Tracheophyta</taxon>
        <taxon>Spermatophyta</taxon>
        <taxon>Magnoliopsida</taxon>
        <taxon>eudicotyledons</taxon>
        <taxon>Gunneridae</taxon>
        <taxon>Pentapetalae</taxon>
        <taxon>rosids</taxon>
        <taxon>fabids</taxon>
        <taxon>Fabales</taxon>
        <taxon>Fabaceae</taxon>
        <taxon>Papilionoideae</taxon>
        <taxon>50 kb inversion clade</taxon>
        <taxon>NPAAA clade</taxon>
        <taxon>indigoferoid/millettioid clade</taxon>
        <taxon>Phaseoleae</taxon>
        <taxon>Vigna</taxon>
    </lineage>
</organism>
<sequence length="70" mass="7995">GVYNGSFTRRGIRVSFHFCLFNLQPSHSQPCSLLSLFFNSVSTCIIWANFILFLNFIFFIFCVSASAFGR</sequence>